<evidence type="ECO:0000313" key="3">
    <source>
        <dbReference type="EMBL" id="RDD82749.1"/>
    </source>
</evidence>
<feature type="compositionally biased region" description="Acidic residues" evidence="1">
    <location>
        <begin position="7"/>
        <end position="22"/>
    </location>
</feature>
<dbReference type="InterPro" id="IPR046582">
    <property type="entry name" value="DUF6630"/>
</dbReference>
<reference evidence="3 4" key="1">
    <citation type="submission" date="2018-07" db="EMBL/GenBank/DDBJ databases">
        <title>Dyella tabacisoli L4-6T, whole genome shotgun sequence.</title>
        <authorList>
            <person name="Zhou X.-K."/>
            <person name="Li W.-J."/>
            <person name="Duan Y.-Q."/>
        </authorList>
    </citation>
    <scope>NUCLEOTIDE SEQUENCE [LARGE SCALE GENOMIC DNA]</scope>
    <source>
        <strain evidence="3 4">L4-6</strain>
    </source>
</reference>
<dbReference type="OrthoDB" id="8969087at2"/>
<organism evidence="3 4">
    <name type="scientific">Dyella tabacisoli</name>
    <dbReference type="NCBI Taxonomy" id="2282381"/>
    <lineage>
        <taxon>Bacteria</taxon>
        <taxon>Pseudomonadati</taxon>
        <taxon>Pseudomonadota</taxon>
        <taxon>Gammaproteobacteria</taxon>
        <taxon>Lysobacterales</taxon>
        <taxon>Rhodanobacteraceae</taxon>
        <taxon>Dyella</taxon>
    </lineage>
</organism>
<proteinExistence type="predicted"/>
<dbReference type="Pfam" id="PF20335">
    <property type="entry name" value="DUF6630"/>
    <property type="match status" value="1"/>
</dbReference>
<dbReference type="Proteomes" id="UP000253782">
    <property type="component" value="Unassembled WGS sequence"/>
</dbReference>
<feature type="domain" description="DUF6630" evidence="2">
    <location>
        <begin position="30"/>
        <end position="176"/>
    </location>
</feature>
<evidence type="ECO:0000259" key="2">
    <source>
        <dbReference type="Pfam" id="PF20335"/>
    </source>
</evidence>
<dbReference type="EMBL" id="QQAH01000003">
    <property type="protein sequence ID" value="RDD82749.1"/>
    <property type="molecule type" value="Genomic_DNA"/>
</dbReference>
<evidence type="ECO:0000256" key="1">
    <source>
        <dbReference type="SAM" id="MobiDB-lite"/>
    </source>
</evidence>
<comment type="caution">
    <text evidence="3">The sequence shown here is derived from an EMBL/GenBank/DDBJ whole genome shotgun (WGS) entry which is preliminary data.</text>
</comment>
<evidence type="ECO:0000313" key="4">
    <source>
        <dbReference type="Proteomes" id="UP000253782"/>
    </source>
</evidence>
<feature type="region of interest" description="Disordered" evidence="1">
    <location>
        <begin position="1"/>
        <end position="23"/>
    </location>
</feature>
<dbReference type="AlphaFoldDB" id="A0A369UWP4"/>
<name>A0A369UWP4_9GAMM</name>
<dbReference type="RefSeq" id="WP_114844264.1">
    <property type="nucleotide sequence ID" value="NZ_JBHSPE010000001.1"/>
</dbReference>
<sequence>MSHSDDPFDNEYENSPDDEDGDNGSVEALVWQLLVLINPGDDETTLQQFLAYREAVANADEGEIEPVEVIGQVVDWRSGFYVDWKDTPSLVQVLDELSARWNLSIDWNGDPDDDEFFDGHDAVSLLAIAYDCLAAFGYTLWLWETGGDSYAGWMTLKRDGEALRELAIDLGIHLRLGSEAE</sequence>
<gene>
    <name evidence="3" type="ORF">DVJ77_04305</name>
</gene>
<keyword evidence="4" id="KW-1185">Reference proteome</keyword>
<accession>A0A369UWP4</accession>
<protein>
    <recommendedName>
        <fullName evidence="2">DUF6630 domain-containing protein</fullName>
    </recommendedName>
</protein>